<dbReference type="CDD" id="cd09603">
    <property type="entry name" value="M1_APN_like"/>
    <property type="match status" value="1"/>
</dbReference>
<dbReference type="SUPFAM" id="SSF55486">
    <property type="entry name" value="Metalloproteases ('zincins'), catalytic domain"/>
    <property type="match status" value="1"/>
</dbReference>
<feature type="binding site" evidence="2">
    <location>
        <position position="452"/>
    </location>
    <ligand>
        <name>Zn(2+)</name>
        <dbReference type="ChEBI" id="CHEBI:29105"/>
        <note>catalytic</note>
    </ligand>
</feature>
<dbReference type="SUPFAM" id="SSF49452">
    <property type="entry name" value="Starch-binding domain-like"/>
    <property type="match status" value="1"/>
</dbReference>
<dbReference type="PANTHER" id="PTHR45726">
    <property type="entry name" value="LEUKOTRIENE A-4 HYDROLASE"/>
    <property type="match status" value="1"/>
</dbReference>
<evidence type="ECO:0000259" key="5">
    <source>
        <dbReference type="Pfam" id="PF01433"/>
    </source>
</evidence>
<dbReference type="InterPro" id="IPR042097">
    <property type="entry name" value="Aminopeptidase_N-like_N_sf"/>
</dbReference>
<dbReference type="Pfam" id="PF01433">
    <property type="entry name" value="Peptidase_M1"/>
    <property type="match status" value="1"/>
</dbReference>
<feature type="domain" description="Peptidase M1 membrane alanine aminopeptidase" evidence="5">
    <location>
        <begin position="361"/>
        <end position="564"/>
    </location>
</feature>
<keyword evidence="2" id="KW-0479">Metal-binding</keyword>
<feature type="binding site" evidence="2">
    <location>
        <position position="433"/>
    </location>
    <ligand>
        <name>Zn(2+)</name>
        <dbReference type="ChEBI" id="CHEBI:29105"/>
        <note>catalytic</note>
    </ligand>
</feature>
<dbReference type="RefSeq" id="WP_175528843.1">
    <property type="nucleotide sequence ID" value="NZ_FOZL01000001.1"/>
</dbReference>
<dbReference type="Pfam" id="PF17900">
    <property type="entry name" value="Peptidase_M1_N"/>
    <property type="match status" value="1"/>
</dbReference>
<dbReference type="InterPro" id="IPR027268">
    <property type="entry name" value="Peptidase_M4/M1_CTD_sf"/>
</dbReference>
<keyword evidence="7" id="KW-0121">Carboxypeptidase</keyword>
<dbReference type="AlphaFoldDB" id="A0A1I6LEP5"/>
<gene>
    <name evidence="7" type="ORF">SAMN05421771_0630</name>
</gene>
<dbReference type="STRING" id="474950.SAMN05421771_0630"/>
<dbReference type="InterPro" id="IPR034015">
    <property type="entry name" value="M1_LTA4H"/>
</dbReference>
<dbReference type="Gene3D" id="2.60.40.1120">
    <property type="entry name" value="Carboxypeptidase-like, regulatory domain"/>
    <property type="match status" value="1"/>
</dbReference>
<dbReference type="EMBL" id="FOZL01000001">
    <property type="protein sequence ID" value="SFS01919.1"/>
    <property type="molecule type" value="Genomic_DNA"/>
</dbReference>
<keyword evidence="8" id="KW-1185">Reference proteome</keyword>
<dbReference type="PANTHER" id="PTHR45726:SF3">
    <property type="entry name" value="LEUKOTRIENE A-4 HYDROLASE"/>
    <property type="match status" value="1"/>
</dbReference>
<evidence type="ECO:0000313" key="8">
    <source>
        <dbReference type="Proteomes" id="UP000199024"/>
    </source>
</evidence>
<name>A0A1I6LEP5_9BACT</name>
<feature type="active site" description="Proton donor" evidence="1">
    <location>
        <position position="504"/>
    </location>
</feature>
<feature type="binding site" evidence="2">
    <location>
        <position position="429"/>
    </location>
    <ligand>
        <name>Zn(2+)</name>
        <dbReference type="ChEBI" id="CHEBI:29105"/>
        <note>catalytic</note>
    </ligand>
</feature>
<keyword evidence="2" id="KW-0862">Zinc</keyword>
<feature type="signal peptide" evidence="4">
    <location>
        <begin position="1"/>
        <end position="18"/>
    </location>
</feature>
<dbReference type="InterPro" id="IPR045357">
    <property type="entry name" value="Aminopeptidase_N-like_N"/>
</dbReference>
<organism evidence="7 8">
    <name type="scientific">Granulicella pectinivorans</name>
    <dbReference type="NCBI Taxonomy" id="474950"/>
    <lineage>
        <taxon>Bacteria</taxon>
        <taxon>Pseudomonadati</taxon>
        <taxon>Acidobacteriota</taxon>
        <taxon>Terriglobia</taxon>
        <taxon>Terriglobales</taxon>
        <taxon>Acidobacteriaceae</taxon>
        <taxon>Granulicella</taxon>
    </lineage>
</organism>
<dbReference type="SUPFAM" id="SSF63737">
    <property type="entry name" value="Leukotriene A4 hydrolase N-terminal domain"/>
    <property type="match status" value="1"/>
</dbReference>
<feature type="compositionally biased region" description="Polar residues" evidence="3">
    <location>
        <begin position="105"/>
        <end position="117"/>
    </location>
</feature>
<dbReference type="GO" id="GO:0030246">
    <property type="term" value="F:carbohydrate binding"/>
    <property type="evidence" value="ECO:0007669"/>
    <property type="project" value="InterPro"/>
</dbReference>
<keyword evidence="7" id="KW-0645">Protease</keyword>
<dbReference type="Gene3D" id="2.60.40.1730">
    <property type="entry name" value="tricorn interacting facor f3 domain"/>
    <property type="match status" value="1"/>
</dbReference>
<evidence type="ECO:0000313" key="7">
    <source>
        <dbReference type="EMBL" id="SFS01919.1"/>
    </source>
</evidence>
<reference evidence="7 8" key="1">
    <citation type="submission" date="2016-10" db="EMBL/GenBank/DDBJ databases">
        <authorList>
            <person name="de Groot N.N."/>
        </authorList>
    </citation>
    <scope>NUCLEOTIDE SEQUENCE [LARGE SCALE GENOMIC DNA]</scope>
    <source>
        <strain evidence="7 8">DSM 21001</strain>
    </source>
</reference>
<accession>A0A1I6LEP5</accession>
<evidence type="ECO:0000256" key="3">
    <source>
        <dbReference type="SAM" id="MobiDB-lite"/>
    </source>
</evidence>
<feature type="chain" id="PRO_5011533421" evidence="4">
    <location>
        <begin position="19"/>
        <end position="636"/>
    </location>
</feature>
<dbReference type="GO" id="GO:0008270">
    <property type="term" value="F:zinc ion binding"/>
    <property type="evidence" value="ECO:0007669"/>
    <property type="project" value="InterPro"/>
</dbReference>
<dbReference type="Gene3D" id="1.10.390.10">
    <property type="entry name" value="Neutral Protease Domain 2"/>
    <property type="match status" value="1"/>
</dbReference>
<feature type="domain" description="Aminopeptidase N-like N-terminal" evidence="6">
    <location>
        <begin position="149"/>
        <end position="319"/>
    </location>
</feature>
<dbReference type="Pfam" id="PF13620">
    <property type="entry name" value="CarboxypepD_reg"/>
    <property type="match status" value="1"/>
</dbReference>
<evidence type="ECO:0000259" key="6">
    <source>
        <dbReference type="Pfam" id="PF17900"/>
    </source>
</evidence>
<feature type="active site" description="Proton acceptor" evidence="1">
    <location>
        <position position="430"/>
    </location>
</feature>
<proteinExistence type="predicted"/>
<sequence>MSLLAALLLAGLFQTATITGTVTNTATAVIPGAQVTLAPSDHPAAPITVTTAQNGTFSFAAQKPGIYTVCVEAQVFVRNCVENIVVTQSGGTSLGAIELKLQPTATQADASRANTGRPNPPPEILKPPTADDLLRGPNGPFRANNDLLYYHLDVRVDPEKKFLSGKNTIRFKMLADGDRIQIDLVQTLAVEKILFDGAPLKYTREERAVYIDFPKKLRKGKTYSIDFFYSGAPVEGGRFGGLTFKTDTAGRPWINTACEEEGASVWWPNKDQWRDEPESMDISVAVPNALTDVSNGRFVSKVDLHDGYTQWNYHVSYPINNYDVSLNIGAYAHFGTTHKGLTMDYYVLPEDLEKAKLQFAQAPAMIDAYEHYFGEYPFLRDGYKLIEVPYAGMEHQSAVTYGNHFANGYLNRDWTGVGISPRFDFIIIHESGHEWFGNAVTAADRSDMWIHEGFTTYLECLYVEYMWGHADEVTYVNALKKKVHNKLPIIPPHDRNAEPPQDMYFKGALFLNTLRSVLHDDKEWFALIHDFYQTYQYKTLMTEDVVKFFNDRTSRDLTPVFNQYLRHTEIPLLEVKLADGNIQYRWQTDEFGFAMPIQVGSRMLTPTNRWQNTTSPLTKADFEAIKQAYYIDIKID</sequence>
<evidence type="ECO:0000256" key="4">
    <source>
        <dbReference type="SAM" id="SignalP"/>
    </source>
</evidence>
<dbReference type="InterPro" id="IPR014782">
    <property type="entry name" value="Peptidase_M1_dom"/>
</dbReference>
<dbReference type="Proteomes" id="UP000199024">
    <property type="component" value="Unassembled WGS sequence"/>
</dbReference>
<evidence type="ECO:0000256" key="1">
    <source>
        <dbReference type="PIRSR" id="PIRSR634015-1"/>
    </source>
</evidence>
<keyword evidence="7" id="KW-0378">Hydrolase</keyword>
<protein>
    <submittedName>
        <fullName evidence="7">Carboxypeptidase regulatory-like domain-containing protein</fullName>
    </submittedName>
</protein>
<feature type="region of interest" description="Disordered" evidence="3">
    <location>
        <begin position="105"/>
        <end position="137"/>
    </location>
</feature>
<dbReference type="GO" id="GO:0008237">
    <property type="term" value="F:metallopeptidase activity"/>
    <property type="evidence" value="ECO:0007669"/>
    <property type="project" value="InterPro"/>
</dbReference>
<dbReference type="InterPro" id="IPR013784">
    <property type="entry name" value="Carb-bd-like_fold"/>
</dbReference>
<dbReference type="GO" id="GO:0004180">
    <property type="term" value="F:carboxypeptidase activity"/>
    <property type="evidence" value="ECO:0007669"/>
    <property type="project" value="UniProtKB-KW"/>
</dbReference>
<keyword evidence="4" id="KW-0732">Signal</keyword>
<comment type="cofactor">
    <cofactor evidence="2">
        <name>Zn(2+)</name>
        <dbReference type="ChEBI" id="CHEBI:29105"/>
    </cofactor>
    <text evidence="2">Binds 1 zinc ion per subunit.</text>
</comment>
<evidence type="ECO:0000256" key="2">
    <source>
        <dbReference type="PIRSR" id="PIRSR634015-3"/>
    </source>
</evidence>